<dbReference type="RefSeq" id="WP_148918128.1">
    <property type="nucleotide sequence ID" value="NZ_VTAV01000002.1"/>
</dbReference>
<dbReference type="PROSITE" id="PS51257">
    <property type="entry name" value="PROKAR_LIPOPROTEIN"/>
    <property type="match status" value="1"/>
</dbReference>
<dbReference type="EMBL" id="VTAV01000002">
    <property type="protein sequence ID" value="TYR37387.1"/>
    <property type="molecule type" value="Genomic_DNA"/>
</dbReference>
<evidence type="ECO:0000313" key="1">
    <source>
        <dbReference type="EMBL" id="TYR37387.1"/>
    </source>
</evidence>
<keyword evidence="2" id="KW-1185">Reference proteome</keyword>
<name>A0A5D4H9T7_9SPHI</name>
<dbReference type="AlphaFoldDB" id="A0A5D4H9T7"/>
<sequence length="209" mass="23935">MKNISIFICCYVILMASCTSSNKKTEETKDSINTPTAVFPEDTQGISEVITRFTRAYLSQDNEKANALINADLGLYVIYRPGAADTYERIDSINFSRPIPEYFPYAAFENDYALTFEKLPIFDCGEEKWDKLGFFCDTTSQANQLTTIATFDHEFNGISDDELAEIKQLEKDTFRVILTKDESLIFHVKKYQDKWYVFVLDRAYGGCDA</sequence>
<dbReference type="Proteomes" id="UP000322362">
    <property type="component" value="Unassembled WGS sequence"/>
</dbReference>
<accession>A0A5D4H9T7</accession>
<organism evidence="1 2">
    <name type="scientific">Sphingobacterium phlebotomi</name>
    <dbReference type="NCBI Taxonomy" id="2605433"/>
    <lineage>
        <taxon>Bacteria</taxon>
        <taxon>Pseudomonadati</taxon>
        <taxon>Bacteroidota</taxon>
        <taxon>Sphingobacteriia</taxon>
        <taxon>Sphingobacteriales</taxon>
        <taxon>Sphingobacteriaceae</taxon>
        <taxon>Sphingobacterium</taxon>
    </lineage>
</organism>
<evidence type="ECO:0000313" key="2">
    <source>
        <dbReference type="Proteomes" id="UP000322362"/>
    </source>
</evidence>
<gene>
    <name evidence="1" type="ORF">FXV77_05105</name>
</gene>
<protein>
    <submittedName>
        <fullName evidence="1">Uncharacterized protein</fullName>
    </submittedName>
</protein>
<comment type="caution">
    <text evidence="1">The sequence shown here is derived from an EMBL/GenBank/DDBJ whole genome shotgun (WGS) entry which is preliminary data.</text>
</comment>
<proteinExistence type="predicted"/>
<reference evidence="1 2" key="1">
    <citation type="submission" date="2019-08" db="EMBL/GenBank/DDBJ databases">
        <title>Phlebobacter frassis gen. nov. sp. nov., a new member of family Sphingobacteriaceae isolated from sand fly rearing media.</title>
        <authorList>
            <person name="Kakumanu M.L."/>
            <person name="Marayati B.F."/>
            <person name="Wada-Katsumata A."/>
            <person name="Wasserberg G."/>
            <person name="Schal C."/>
            <person name="Apperson C.S."/>
            <person name="Ponnusamy L."/>
        </authorList>
    </citation>
    <scope>NUCLEOTIDE SEQUENCE [LARGE SCALE GENOMIC DNA]</scope>
    <source>
        <strain evidence="1 2">SSI9</strain>
    </source>
</reference>